<dbReference type="Proteomes" id="UP000249789">
    <property type="component" value="Unassembled WGS sequence"/>
</dbReference>
<evidence type="ECO:0000313" key="1">
    <source>
        <dbReference type="EMBL" id="RAK80565.1"/>
    </source>
</evidence>
<reference evidence="1 2" key="1">
    <citation type="submission" date="2018-02" db="EMBL/GenBank/DDBJ databases">
        <title>The genomes of Aspergillus section Nigri reveals drivers in fungal speciation.</title>
        <authorList>
            <consortium name="DOE Joint Genome Institute"/>
            <person name="Vesth T.C."/>
            <person name="Nybo J."/>
            <person name="Theobald S."/>
            <person name="Brandl J."/>
            <person name="Frisvad J.C."/>
            <person name="Nielsen K.F."/>
            <person name="Lyhne E.K."/>
            <person name="Kogle M.E."/>
            <person name="Kuo A."/>
            <person name="Riley R."/>
            <person name="Clum A."/>
            <person name="Nolan M."/>
            <person name="Lipzen A."/>
            <person name="Salamov A."/>
            <person name="Henrissat B."/>
            <person name="Wiebenga A."/>
            <person name="De vries R.P."/>
            <person name="Grigoriev I.V."/>
            <person name="Mortensen U.H."/>
            <person name="Andersen M.R."/>
            <person name="Baker S.E."/>
        </authorList>
    </citation>
    <scope>NUCLEOTIDE SEQUENCE [LARGE SCALE GENOMIC DNA]</scope>
    <source>
        <strain evidence="1 2">CBS 313.89</strain>
    </source>
</reference>
<dbReference type="AlphaFoldDB" id="A0A8G1W152"/>
<protein>
    <submittedName>
        <fullName evidence="1">Uncharacterized protein</fullName>
    </submittedName>
</protein>
<organism evidence="1 2">
    <name type="scientific">Aspergillus fijiensis CBS 313.89</name>
    <dbReference type="NCBI Taxonomy" id="1448319"/>
    <lineage>
        <taxon>Eukaryota</taxon>
        <taxon>Fungi</taxon>
        <taxon>Dikarya</taxon>
        <taxon>Ascomycota</taxon>
        <taxon>Pezizomycotina</taxon>
        <taxon>Eurotiomycetes</taxon>
        <taxon>Eurotiomycetidae</taxon>
        <taxon>Eurotiales</taxon>
        <taxon>Aspergillaceae</taxon>
        <taxon>Aspergillus</taxon>
    </lineage>
</organism>
<proteinExistence type="predicted"/>
<accession>A0A8G1W152</accession>
<sequence length="77" mass="8243">MRECSIVKSKMCERGRETSARATACNDAGVKEHLPLAGGGLLVCCVQFQPHLIDPGLLLLVVVLPIALNEDQNAKIS</sequence>
<dbReference type="RefSeq" id="XP_040804575.1">
    <property type="nucleotide sequence ID" value="XM_040940307.1"/>
</dbReference>
<keyword evidence="2" id="KW-1185">Reference proteome</keyword>
<dbReference type="VEuPathDB" id="FungiDB:BO72DRAFT_283827"/>
<name>A0A8G1W152_9EURO</name>
<dbReference type="EMBL" id="KZ824628">
    <property type="protein sequence ID" value="RAK80565.1"/>
    <property type="molecule type" value="Genomic_DNA"/>
</dbReference>
<dbReference type="GeneID" id="63857640"/>
<evidence type="ECO:0000313" key="2">
    <source>
        <dbReference type="Proteomes" id="UP000249789"/>
    </source>
</evidence>
<gene>
    <name evidence="1" type="ORF">BO72DRAFT_283827</name>
</gene>